<evidence type="ECO:0000259" key="2">
    <source>
        <dbReference type="Pfam" id="PF01433"/>
    </source>
</evidence>
<keyword evidence="5" id="KW-1185">Reference proteome</keyword>
<dbReference type="Pfam" id="PF01433">
    <property type="entry name" value="Peptidase_M1"/>
    <property type="match status" value="1"/>
</dbReference>
<organism evidence="4 5">
    <name type="scientific">Orchesella dallaii</name>
    <dbReference type="NCBI Taxonomy" id="48710"/>
    <lineage>
        <taxon>Eukaryota</taxon>
        <taxon>Metazoa</taxon>
        <taxon>Ecdysozoa</taxon>
        <taxon>Arthropoda</taxon>
        <taxon>Hexapoda</taxon>
        <taxon>Collembola</taxon>
        <taxon>Entomobryomorpha</taxon>
        <taxon>Entomobryoidea</taxon>
        <taxon>Orchesellidae</taxon>
        <taxon>Orchesellinae</taxon>
        <taxon>Orchesella</taxon>
    </lineage>
</organism>
<sequence>MALTEALAEFTEFYLGWNQVDPKLAEARIMVELQSSLMKDADFYKVQRDYRRKGAPLLRMLEGILTEEGFRDGLREYIKKTTHGNQVTTTEFIQILQEAAGNRSQVPEEFSLKQVLKRFLDNTGYPLVRVAVENSTHFVLTQEKFLANEKGVWYIPIKLKIGREEVRNVWLTPDGKPLYVPGNTLDFILIDPDVRGYYSVIYEDNLLDRLKQQLATSENAEFSPLAKSRLLLDYFSFADKNVTSYDTPLTLSSYLSPDDDEPNYTVWLAFLWKFRSDAVRPFLGHPEFPTVHAYFTSKLDPLLLELENELPSPYVTFLRHWMLKYSCRYRTSYCLTLAQNIFSLWHSTPNSTLSSFSSHFKGISDKTMECLIISAGGMSEFSFILQKYNNLKKKLPQSLTCTRDPQLIEILLVKLIDPSHPSLPPKLRRNMLANLIDNEGRGEVLSFLSTNFDSVVELIGNGDVEIILFSLYRLVEYFCTPLQLQQLDIFVELHRAELERYDGGNGKWVLRKLYEVVNKNIEWMDNKGRKILGWIETSTHSNYEFIIDNIEL</sequence>
<dbReference type="InterPro" id="IPR014782">
    <property type="entry name" value="Peptidase_M1_dom"/>
</dbReference>
<feature type="domain" description="Peptidase M1 membrane alanine aminopeptidase" evidence="2">
    <location>
        <begin position="50"/>
        <end position="104"/>
    </location>
</feature>
<evidence type="ECO:0000259" key="3">
    <source>
        <dbReference type="Pfam" id="PF11838"/>
    </source>
</evidence>
<comment type="caution">
    <text evidence="4">The sequence shown here is derived from an EMBL/GenBank/DDBJ whole genome shotgun (WGS) entry which is preliminary data.</text>
</comment>
<dbReference type="Proteomes" id="UP001642540">
    <property type="component" value="Unassembled WGS sequence"/>
</dbReference>
<dbReference type="Gene3D" id="1.25.50.20">
    <property type="match status" value="1"/>
</dbReference>
<evidence type="ECO:0000313" key="5">
    <source>
        <dbReference type="Proteomes" id="UP001642540"/>
    </source>
</evidence>
<dbReference type="PANTHER" id="PTHR11533:SF299">
    <property type="entry name" value="AMINOPEPTIDASE"/>
    <property type="match status" value="1"/>
</dbReference>
<reference evidence="4 5" key="1">
    <citation type="submission" date="2024-08" db="EMBL/GenBank/DDBJ databases">
        <authorList>
            <person name="Cucini C."/>
            <person name="Frati F."/>
        </authorList>
    </citation>
    <scope>NUCLEOTIDE SEQUENCE [LARGE SCALE GENOMIC DNA]</scope>
</reference>
<evidence type="ECO:0000313" key="4">
    <source>
        <dbReference type="EMBL" id="CAL8147344.1"/>
    </source>
</evidence>
<comment type="similarity">
    <text evidence="1">Belongs to the peptidase M1 family.</text>
</comment>
<dbReference type="PANTHER" id="PTHR11533">
    <property type="entry name" value="PROTEASE M1 ZINC METALLOPROTEASE"/>
    <property type="match status" value="1"/>
</dbReference>
<proteinExistence type="inferred from homology"/>
<dbReference type="SUPFAM" id="SSF55486">
    <property type="entry name" value="Metalloproteases ('zincins'), catalytic domain"/>
    <property type="match status" value="1"/>
</dbReference>
<feature type="domain" description="ERAP1-like C-terminal" evidence="3">
    <location>
        <begin position="187"/>
        <end position="494"/>
    </location>
</feature>
<dbReference type="Gene3D" id="2.60.40.1910">
    <property type="match status" value="1"/>
</dbReference>
<dbReference type="Pfam" id="PF11838">
    <property type="entry name" value="ERAP1_C"/>
    <property type="match status" value="1"/>
</dbReference>
<name>A0ABP1S9L2_9HEXA</name>
<dbReference type="InterPro" id="IPR024571">
    <property type="entry name" value="ERAP1-like_C_dom"/>
</dbReference>
<dbReference type="Gene3D" id="1.10.390.10">
    <property type="entry name" value="Neutral Protease Domain 2"/>
    <property type="match status" value="1"/>
</dbReference>
<dbReference type="EMBL" id="CAXLJM020000164">
    <property type="protein sequence ID" value="CAL8147344.1"/>
    <property type="molecule type" value="Genomic_DNA"/>
</dbReference>
<dbReference type="InterPro" id="IPR027268">
    <property type="entry name" value="Peptidase_M4/M1_CTD_sf"/>
</dbReference>
<accession>A0ABP1S9L2</accession>
<protein>
    <submittedName>
        <fullName evidence="4">Uncharacterized protein</fullName>
    </submittedName>
</protein>
<gene>
    <name evidence="4" type="ORF">ODALV1_LOCUS31114</name>
</gene>
<evidence type="ECO:0000256" key="1">
    <source>
        <dbReference type="ARBA" id="ARBA00010136"/>
    </source>
</evidence>
<dbReference type="InterPro" id="IPR050344">
    <property type="entry name" value="Peptidase_M1_aminopeptidases"/>
</dbReference>